<dbReference type="SUPFAM" id="SSF54593">
    <property type="entry name" value="Glyoxalase/Bleomycin resistance protein/Dihydroxybiphenyl dioxygenase"/>
    <property type="match status" value="1"/>
</dbReference>
<dbReference type="RefSeq" id="WP_301227025.1">
    <property type="nucleotide sequence ID" value="NZ_JAROCG010000001.1"/>
</dbReference>
<dbReference type="Pfam" id="PF06983">
    <property type="entry name" value="3-dmu-9_3-mt"/>
    <property type="match status" value="1"/>
</dbReference>
<name>A0ABT8K1C1_9MICC</name>
<dbReference type="EMBL" id="JAROCG010000001">
    <property type="protein sequence ID" value="MDN4611225.1"/>
    <property type="molecule type" value="Genomic_DNA"/>
</dbReference>
<dbReference type="InterPro" id="IPR028973">
    <property type="entry name" value="PhnB-like"/>
</dbReference>
<dbReference type="PANTHER" id="PTHR33990:SF1">
    <property type="entry name" value="PROTEIN YJDN"/>
    <property type="match status" value="1"/>
</dbReference>
<evidence type="ECO:0000313" key="3">
    <source>
        <dbReference type="Proteomes" id="UP001174209"/>
    </source>
</evidence>
<comment type="caution">
    <text evidence="2">The sequence shown here is derived from an EMBL/GenBank/DDBJ whole genome shotgun (WGS) entry which is preliminary data.</text>
</comment>
<dbReference type="Gene3D" id="3.10.180.10">
    <property type="entry name" value="2,3-Dihydroxybiphenyl 1,2-Dioxygenase, domain 1"/>
    <property type="match status" value="1"/>
</dbReference>
<reference evidence="2" key="1">
    <citation type="submission" date="2023-06" db="EMBL/GenBank/DDBJ databases">
        <title>MT1 and MT2 Draft Genomes of Novel Species.</title>
        <authorList>
            <person name="Venkateswaran K."/>
        </authorList>
    </citation>
    <scope>NUCLEOTIDE SEQUENCE</scope>
    <source>
        <strain evidence="2">IIF3SC-B10</strain>
    </source>
</reference>
<dbReference type="CDD" id="cd06588">
    <property type="entry name" value="PhnB_like"/>
    <property type="match status" value="1"/>
</dbReference>
<evidence type="ECO:0000259" key="1">
    <source>
        <dbReference type="Pfam" id="PF06983"/>
    </source>
</evidence>
<keyword evidence="3" id="KW-1185">Reference proteome</keyword>
<feature type="domain" description="PhnB-like" evidence="1">
    <location>
        <begin position="5"/>
        <end position="131"/>
    </location>
</feature>
<accession>A0ABT8K1C1</accession>
<gene>
    <name evidence="2" type="ORF">P5G52_10125</name>
</gene>
<dbReference type="Proteomes" id="UP001174209">
    <property type="component" value="Unassembled WGS sequence"/>
</dbReference>
<dbReference type="PANTHER" id="PTHR33990">
    <property type="entry name" value="PROTEIN YJDN-RELATED"/>
    <property type="match status" value="1"/>
</dbReference>
<evidence type="ECO:0000313" key="2">
    <source>
        <dbReference type="EMBL" id="MDN4611225.1"/>
    </source>
</evidence>
<proteinExistence type="predicted"/>
<protein>
    <submittedName>
        <fullName evidence="2">VOC family protein</fullName>
    </submittedName>
</protein>
<organism evidence="2 3">
    <name type="scientific">Arthrobacter burdickii</name>
    <dbReference type="NCBI Taxonomy" id="3035920"/>
    <lineage>
        <taxon>Bacteria</taxon>
        <taxon>Bacillati</taxon>
        <taxon>Actinomycetota</taxon>
        <taxon>Actinomycetes</taxon>
        <taxon>Micrococcales</taxon>
        <taxon>Micrococcaceae</taxon>
        <taxon>Arthrobacter</taxon>
    </lineage>
</organism>
<dbReference type="InterPro" id="IPR029068">
    <property type="entry name" value="Glyas_Bleomycin-R_OHBP_Dase"/>
</dbReference>
<sequence>MAATINSYLSFRDTAAQAMDFYQSVFGGELQRSTFAEFQVSEDPAEQDKIMHSMLTTPSGQVLMAADTPNSMEYTAPAGHSLSVSGDDEAELRGYWDALAGSGSEIVPLAQSPWGDSFGMCIDRFGVTWMVNIAGAPAAGQEAPAAAAAPTPADAPGDAVGV</sequence>